<dbReference type="AlphaFoldDB" id="A0A0M8K9L6"/>
<accession>A0A0M8K9L6</accession>
<dbReference type="Proteomes" id="UP000037784">
    <property type="component" value="Unassembled WGS sequence"/>
</dbReference>
<reference evidence="2" key="1">
    <citation type="journal article" date="2015" name="Genome Announc.">
        <title>Draft Genome Sequence of a Heterotrophic Facultative Anaerobic Thermophilic Bacterium, Ardenticatena maritima Strain 110ST.</title>
        <authorList>
            <person name="Kawaichi S."/>
            <person name="Yoshida T."/>
            <person name="Sako Y."/>
            <person name="Nakamura R."/>
        </authorList>
    </citation>
    <scope>NUCLEOTIDE SEQUENCE [LARGE SCALE GENOMIC DNA]</scope>
    <source>
        <strain evidence="2">110S</strain>
    </source>
</reference>
<name>A0A0M8K9L6_9CHLR</name>
<dbReference type="RefSeq" id="WP_054494270.1">
    <property type="nucleotide sequence ID" value="NZ_BBZA01000289.1"/>
</dbReference>
<evidence type="ECO:0000313" key="3">
    <source>
        <dbReference type="EMBL" id="KPL89435.1"/>
    </source>
</evidence>
<reference evidence="3 5" key="2">
    <citation type="submission" date="2015-07" db="EMBL/GenBank/DDBJ databases">
        <title>Whole genome sequence of Ardenticatena maritima DSM 23922.</title>
        <authorList>
            <person name="Hemp J."/>
            <person name="Ward L.M."/>
            <person name="Pace L.A."/>
            <person name="Fischer W.W."/>
        </authorList>
    </citation>
    <scope>NUCLEOTIDE SEQUENCE [LARGE SCALE GENOMIC DNA]</scope>
    <source>
        <strain evidence="3 5">110S</strain>
    </source>
</reference>
<dbReference type="EMBL" id="BBZA01000289">
    <property type="protein sequence ID" value="GAP64575.1"/>
    <property type="molecule type" value="Genomic_DNA"/>
</dbReference>
<evidence type="ECO:0000259" key="1">
    <source>
        <dbReference type="Pfam" id="PF25107"/>
    </source>
</evidence>
<dbReference type="OrthoDB" id="319873at2"/>
<dbReference type="Pfam" id="PF25107">
    <property type="entry name" value="VWA7_N"/>
    <property type="match status" value="1"/>
</dbReference>
<gene>
    <name evidence="2" type="ORF">ARMA_2998</name>
    <name evidence="3" type="ORF">SE16_03025</name>
</gene>
<dbReference type="Proteomes" id="UP000050502">
    <property type="component" value="Unassembled WGS sequence"/>
</dbReference>
<evidence type="ECO:0000313" key="5">
    <source>
        <dbReference type="Proteomes" id="UP000050502"/>
    </source>
</evidence>
<dbReference type="InterPro" id="IPR056862">
    <property type="entry name" value="VWA7_N"/>
</dbReference>
<protein>
    <recommendedName>
        <fullName evidence="1">VWA7 N-terminal domain-containing protein</fullName>
    </recommendedName>
</protein>
<sequence>MEPRYHAELIHDALGPYLSLDDRRIIIRANIMQDFLGPVGHPEYHFDASRFADGVLYIKSQREKAVAALVGEGNRKAALQAFGRLLHACHDFYAHSNWVRLWVASCGGVEQCNPEDTPICEDPLSVPELQSGKGSVFWHIAYRLPFVGKHIKRFYLPPDSHEAMNLDHPGQGVLFAYAMAAARKHTVAEFAHLLRALHAAGGDEAVARFTGSAPERFYTLMMKEVGGFA</sequence>
<dbReference type="STRING" id="872965.SE16_03025"/>
<dbReference type="EMBL" id="LGKN01000003">
    <property type="protein sequence ID" value="KPL89435.1"/>
    <property type="molecule type" value="Genomic_DNA"/>
</dbReference>
<proteinExistence type="predicted"/>
<evidence type="ECO:0000313" key="2">
    <source>
        <dbReference type="EMBL" id="GAP64575.1"/>
    </source>
</evidence>
<evidence type="ECO:0000313" key="4">
    <source>
        <dbReference type="Proteomes" id="UP000037784"/>
    </source>
</evidence>
<keyword evidence="4" id="KW-1185">Reference proteome</keyword>
<organism evidence="2 4">
    <name type="scientific">Ardenticatena maritima</name>
    <dbReference type="NCBI Taxonomy" id="872965"/>
    <lineage>
        <taxon>Bacteria</taxon>
        <taxon>Bacillati</taxon>
        <taxon>Chloroflexota</taxon>
        <taxon>Ardenticatenia</taxon>
        <taxon>Ardenticatenales</taxon>
        <taxon>Ardenticatenaceae</taxon>
        <taxon>Ardenticatena</taxon>
    </lineage>
</organism>
<reference evidence="4" key="3">
    <citation type="submission" date="2015-08" db="EMBL/GenBank/DDBJ databases">
        <title>Draft Genome Sequence of a Heterotrophic Facultative Anaerobic Bacterium Ardenticatena maritima Strain 110S.</title>
        <authorList>
            <person name="Kawaichi S."/>
            <person name="Yoshida T."/>
            <person name="Sako Y."/>
            <person name="Nakamura R."/>
        </authorList>
    </citation>
    <scope>NUCLEOTIDE SEQUENCE [LARGE SCALE GENOMIC DNA]</scope>
    <source>
        <strain evidence="4">110S</strain>
    </source>
</reference>
<feature type="domain" description="VWA7 N-terminal" evidence="1">
    <location>
        <begin position="25"/>
        <end position="101"/>
    </location>
</feature>
<comment type="caution">
    <text evidence="2">The sequence shown here is derived from an EMBL/GenBank/DDBJ whole genome shotgun (WGS) entry which is preliminary data.</text>
</comment>